<evidence type="ECO:0000259" key="9">
    <source>
        <dbReference type="Pfam" id="PF12704"/>
    </source>
</evidence>
<accession>A0A0S1SVA9</accession>
<feature type="transmembrane region" description="Helical" evidence="7">
    <location>
        <begin position="363"/>
        <end position="388"/>
    </location>
</feature>
<reference evidence="11" key="1">
    <citation type="submission" date="2015-10" db="EMBL/GenBank/DDBJ databases">
        <title>Analysis of five complete genome sequences for members of the class Peribacteria in the recently recognized Peregrinibacteria bacterial phylum.</title>
        <authorList>
            <person name="Anantharaman K."/>
            <person name="Brown C.T."/>
            <person name="Burstein D."/>
            <person name="Castelle C.J."/>
            <person name="Probst A.J."/>
            <person name="Thomas B.C."/>
            <person name="Williams K.H."/>
            <person name="Banfield J.F."/>
        </authorList>
    </citation>
    <scope>NUCLEOTIDE SEQUENCE [LARGE SCALE GENOMIC DNA]</scope>
</reference>
<dbReference type="Proteomes" id="UP000069135">
    <property type="component" value="Chromosome"/>
</dbReference>
<dbReference type="PANTHER" id="PTHR30572:SF4">
    <property type="entry name" value="ABC TRANSPORTER PERMEASE YTRF"/>
    <property type="match status" value="1"/>
</dbReference>
<dbReference type="Pfam" id="PF02687">
    <property type="entry name" value="FtsX"/>
    <property type="match status" value="1"/>
</dbReference>
<evidence type="ECO:0000313" key="10">
    <source>
        <dbReference type="EMBL" id="ALM13648.1"/>
    </source>
</evidence>
<protein>
    <recommendedName>
        <fullName evidence="12">ABC transport system permease protein</fullName>
    </recommendedName>
</protein>
<reference evidence="10 11" key="2">
    <citation type="journal article" date="2016" name="PeerJ">
        <title>Analysis of five complete genome sequences for members of the class Peribacteria in the recently recognized Peregrinibacteria bacterial phylum.</title>
        <authorList>
            <person name="Anantharaman K."/>
            <person name="Brown C.T."/>
            <person name="Burstein D."/>
            <person name="Castelle C.J."/>
            <person name="Probst A.J."/>
            <person name="Thomas B.C."/>
            <person name="Williams K.H."/>
            <person name="Banfield J.F."/>
        </authorList>
    </citation>
    <scope>NUCLEOTIDE SEQUENCE [LARGE SCALE GENOMIC DNA]</scope>
    <source>
        <strain evidence="10">RIFOXYD1_FULL_PER-ii_59_16</strain>
    </source>
</reference>
<dbReference type="PANTHER" id="PTHR30572">
    <property type="entry name" value="MEMBRANE COMPONENT OF TRANSPORTER-RELATED"/>
    <property type="match status" value="1"/>
</dbReference>
<evidence type="ECO:0000313" key="11">
    <source>
        <dbReference type="Proteomes" id="UP000069135"/>
    </source>
</evidence>
<proteinExistence type="inferred from homology"/>
<evidence type="ECO:0000256" key="6">
    <source>
        <dbReference type="ARBA" id="ARBA00038076"/>
    </source>
</evidence>
<evidence type="ECO:0000259" key="8">
    <source>
        <dbReference type="Pfam" id="PF02687"/>
    </source>
</evidence>
<keyword evidence="2" id="KW-1003">Cell membrane</keyword>
<keyword evidence="4 7" id="KW-1133">Transmembrane helix</keyword>
<accession>A0A0S1SWC9</accession>
<dbReference type="KEGG" id="prf:PeribacterA2_0983"/>
<evidence type="ECO:0000256" key="5">
    <source>
        <dbReference type="ARBA" id="ARBA00023136"/>
    </source>
</evidence>
<keyword evidence="5 7" id="KW-0472">Membrane</keyword>
<keyword evidence="3 7" id="KW-0812">Transmembrane</keyword>
<evidence type="ECO:0000256" key="1">
    <source>
        <dbReference type="ARBA" id="ARBA00004651"/>
    </source>
</evidence>
<evidence type="ECO:0000256" key="4">
    <source>
        <dbReference type="ARBA" id="ARBA00022989"/>
    </source>
</evidence>
<accession>A0A0S1SRL8</accession>
<evidence type="ECO:0000256" key="2">
    <source>
        <dbReference type="ARBA" id="ARBA00022475"/>
    </source>
</evidence>
<dbReference type="InterPro" id="IPR050250">
    <property type="entry name" value="Macrolide_Exporter_MacB"/>
</dbReference>
<dbReference type="GO" id="GO:0022857">
    <property type="term" value="F:transmembrane transporter activity"/>
    <property type="evidence" value="ECO:0007669"/>
    <property type="project" value="TreeGrafter"/>
</dbReference>
<feature type="domain" description="MacB-like periplasmic core" evidence="9">
    <location>
        <begin position="21"/>
        <end position="234"/>
    </location>
</feature>
<organism evidence="10 11">
    <name type="scientific">Candidatus Peribacter riflensis</name>
    <dbReference type="NCBI Taxonomy" id="1735162"/>
    <lineage>
        <taxon>Bacteria</taxon>
        <taxon>Candidatus Peregrinibacteriota</taxon>
        <taxon>Candidatus Peribacteria</taxon>
        <taxon>Candidatus Peribacterales</taxon>
        <taxon>Candidatus Peribacteraceae</taxon>
        <taxon>Candidatus Peribacter</taxon>
    </lineage>
</organism>
<accession>A0A0S1SMQ5</accession>
<evidence type="ECO:0000256" key="7">
    <source>
        <dbReference type="SAM" id="Phobius"/>
    </source>
</evidence>
<accession>A0A0S1SIS3</accession>
<feature type="transmembrane region" description="Helical" evidence="7">
    <location>
        <begin position="276"/>
        <end position="301"/>
    </location>
</feature>
<dbReference type="EMBL" id="CP013065">
    <property type="protein sequence ID" value="ALM13648.1"/>
    <property type="molecule type" value="Genomic_DNA"/>
</dbReference>
<dbReference type="Pfam" id="PF12704">
    <property type="entry name" value="MacB_PCD"/>
    <property type="match status" value="1"/>
</dbReference>
<comment type="subcellular location">
    <subcellularLocation>
        <location evidence="1">Cell membrane</location>
        <topology evidence="1">Multi-pass membrane protein</topology>
    </subcellularLocation>
</comment>
<feature type="domain" description="ABC3 transporter permease C-terminal" evidence="8">
    <location>
        <begin position="280"/>
        <end position="398"/>
    </location>
</feature>
<gene>
    <name evidence="10" type="ORF">PeribacterD1_0983</name>
</gene>
<feature type="transmembrane region" description="Helical" evidence="7">
    <location>
        <begin position="322"/>
        <end position="351"/>
    </location>
</feature>
<evidence type="ECO:0008006" key="12">
    <source>
        <dbReference type="Google" id="ProtNLM"/>
    </source>
</evidence>
<dbReference type="InterPro" id="IPR003838">
    <property type="entry name" value="ABC3_permease_C"/>
</dbReference>
<dbReference type="GO" id="GO:0005886">
    <property type="term" value="C:plasma membrane"/>
    <property type="evidence" value="ECO:0007669"/>
    <property type="project" value="UniProtKB-SubCell"/>
</dbReference>
<dbReference type="STRING" id="1735162.PeribacterB2_0985"/>
<name>A0A0S1SMQ5_9BACT</name>
<dbReference type="InterPro" id="IPR025857">
    <property type="entry name" value="MacB_PCD"/>
</dbReference>
<dbReference type="AlphaFoldDB" id="A0A0S1SMQ5"/>
<sequence length="405" mass="43516">MRTQDTLRSATEGLTRNISRSLLTTLGVIIGVGSVVLMVSVGTTFERYILDQVSSFSGNTFEIQPKGMEQIGKNMNTLTEADAEALDKLSTVQNVTKAIFIAQKVKYGSEEETPMVLGTSKEIFTNWSLKIQEGRLLTDGDLKGGQNVAVIGPQIAENLFGNADPLGKRISVGEQKFTVVGVLKGLGGMMGTQMDRMIYVPYTVAKTMTSKGQYVDYISVQAVGSVELAEEDIKSLLRQRHDLDNPENDPDKDDFIARSFEQAMDIVGTVTLSITIFLGLIAGISLVVGGIGIMNIMLVSVSERTKEIGLRKAVGARRKDILLQFLIEAVALTLLGGIIGIVGGGFFGFLITRLAEKFLGSLSFALTIGSVALALGMAVGTGLIFGLYPALRAAKLSPIEAMRFE</sequence>
<comment type="similarity">
    <text evidence="6">Belongs to the ABC-4 integral membrane protein family.</text>
</comment>
<feature type="transmembrane region" description="Helical" evidence="7">
    <location>
        <begin position="21"/>
        <end position="45"/>
    </location>
</feature>
<evidence type="ECO:0000256" key="3">
    <source>
        <dbReference type="ARBA" id="ARBA00022692"/>
    </source>
</evidence>